<name>A0A9D2LXK3_9FIRM</name>
<gene>
    <name evidence="1" type="ORF">H9942_03195</name>
</gene>
<proteinExistence type="predicted"/>
<protein>
    <submittedName>
        <fullName evidence="1">DNA-packaging protein</fullName>
    </submittedName>
</protein>
<organism evidence="1 2">
    <name type="scientific">Candidatus Acutalibacter ornithocaccae</name>
    <dbReference type="NCBI Taxonomy" id="2838416"/>
    <lineage>
        <taxon>Bacteria</taxon>
        <taxon>Bacillati</taxon>
        <taxon>Bacillota</taxon>
        <taxon>Clostridia</taxon>
        <taxon>Eubacteriales</taxon>
        <taxon>Acutalibacteraceae</taxon>
        <taxon>Acutalibacter</taxon>
    </lineage>
</organism>
<sequence length="121" mass="13076">MERKRPKRPRSPRALEAAVLQYLESCEGQRLPTLPGLALALGFSSQGELERFAAAQGGRVSQLLEWAASWVEEETLQAACRKETASGARFILQTAFGYGERSAPDLGPITVQVEDGEGGEA</sequence>
<evidence type="ECO:0000313" key="1">
    <source>
        <dbReference type="EMBL" id="HJB37059.1"/>
    </source>
</evidence>
<reference evidence="1" key="2">
    <citation type="submission" date="2021-04" db="EMBL/GenBank/DDBJ databases">
        <authorList>
            <person name="Gilroy R."/>
        </authorList>
    </citation>
    <scope>NUCLEOTIDE SEQUENCE</scope>
    <source>
        <strain evidence="1">ChiBcolR8-3208</strain>
    </source>
</reference>
<evidence type="ECO:0000313" key="2">
    <source>
        <dbReference type="Proteomes" id="UP000824214"/>
    </source>
</evidence>
<accession>A0A9D2LXK3</accession>
<comment type="caution">
    <text evidence="1">The sequence shown here is derived from an EMBL/GenBank/DDBJ whole genome shotgun (WGS) entry which is preliminary data.</text>
</comment>
<dbReference type="EMBL" id="DWXZ01000056">
    <property type="protein sequence ID" value="HJB37059.1"/>
    <property type="molecule type" value="Genomic_DNA"/>
</dbReference>
<reference evidence="1" key="1">
    <citation type="journal article" date="2021" name="PeerJ">
        <title>Extensive microbial diversity within the chicken gut microbiome revealed by metagenomics and culture.</title>
        <authorList>
            <person name="Gilroy R."/>
            <person name="Ravi A."/>
            <person name="Getino M."/>
            <person name="Pursley I."/>
            <person name="Horton D.L."/>
            <person name="Alikhan N.F."/>
            <person name="Baker D."/>
            <person name="Gharbi K."/>
            <person name="Hall N."/>
            <person name="Watson M."/>
            <person name="Adriaenssens E.M."/>
            <person name="Foster-Nyarko E."/>
            <person name="Jarju S."/>
            <person name="Secka A."/>
            <person name="Antonio M."/>
            <person name="Oren A."/>
            <person name="Chaudhuri R.R."/>
            <person name="La Ragione R."/>
            <person name="Hildebrand F."/>
            <person name="Pallen M.J."/>
        </authorList>
    </citation>
    <scope>NUCLEOTIDE SEQUENCE</scope>
    <source>
        <strain evidence="1">ChiBcolR8-3208</strain>
    </source>
</reference>
<dbReference type="Proteomes" id="UP000824214">
    <property type="component" value="Unassembled WGS sequence"/>
</dbReference>
<dbReference type="AlphaFoldDB" id="A0A9D2LXK3"/>